<keyword evidence="12" id="KW-1185">Reference proteome</keyword>
<dbReference type="SUPFAM" id="SSF103473">
    <property type="entry name" value="MFS general substrate transporter"/>
    <property type="match status" value="2"/>
</dbReference>
<protein>
    <submittedName>
        <fullName evidence="11">DHA2 family efflux MFS transporter permease subunit</fullName>
    </submittedName>
</protein>
<dbReference type="Proteomes" id="UP000000276">
    <property type="component" value="Chromosome"/>
</dbReference>
<feature type="transmembrane region" description="Helical" evidence="9">
    <location>
        <begin position="104"/>
        <end position="123"/>
    </location>
</feature>
<feature type="transmembrane region" description="Helical" evidence="9">
    <location>
        <begin position="248"/>
        <end position="269"/>
    </location>
</feature>
<sequence length="482" mass="51649">MNIESRGKNVDPGVRTCSSQGSGQYPAMPLPEKEAWPALIALCVGFFMILLDQTIVAVATPVLQKELGASYKEVIWVTSAYLLTFAVPLLITGRLGDRFGPRNVYVVGMTVFTLSSLACGFAPNMITLIIARAVQGFGASLLTPQTMSLINRMFARERRGAALGAWGSVAGLATLTGPILGGFITASFGWQWIFFINIPLGIVSVWSVLRLVPRVRRTNRSIDGMSKVLSVIAVFSLVFALQEGENAGWSWWIWVLIVVGLVVSVLFVYQQERAEKAGKDALMPLSLFSIRNFSLGNISIVAMGFAIAGTPLPIMLFLQQVHELSAFQAGLFLVPQALISAIFSPFIGKLSDKRSPHQIAAFGFATMAAGLGGIALVMILEISVYWVLLAFVIYGLGNAFVWAPNSTSTMRDLPLSHMGVGSGVYNTTRQIGSVMGSAAIGAVLQWRVMVTSPSVAYGEAVLLGAGFLIIGITSALLAKESD</sequence>
<evidence type="ECO:0000256" key="2">
    <source>
        <dbReference type="ARBA" id="ARBA00008537"/>
    </source>
</evidence>
<feature type="transmembrane region" description="Helical" evidence="9">
    <location>
        <begin position="190"/>
        <end position="212"/>
    </location>
</feature>
<evidence type="ECO:0000259" key="10">
    <source>
        <dbReference type="PROSITE" id="PS50850"/>
    </source>
</evidence>
<evidence type="ECO:0000256" key="9">
    <source>
        <dbReference type="SAM" id="Phobius"/>
    </source>
</evidence>
<dbReference type="Gene3D" id="1.20.1250.20">
    <property type="entry name" value="MFS general substrate transporter like domains"/>
    <property type="match status" value="1"/>
</dbReference>
<evidence type="ECO:0000256" key="6">
    <source>
        <dbReference type="ARBA" id="ARBA00022989"/>
    </source>
</evidence>
<dbReference type="GeneID" id="93974774"/>
<dbReference type="STRING" id="681645.CpC231_0873"/>
<accession>D9Q9X8</accession>
<keyword evidence="3" id="KW-0813">Transport</keyword>
<evidence type="ECO:0000256" key="5">
    <source>
        <dbReference type="ARBA" id="ARBA00022692"/>
    </source>
</evidence>
<dbReference type="FunFam" id="1.20.1720.10:FF:000021">
    <property type="entry name" value="Drug resistance transporter, EmrB/QacA subfamily"/>
    <property type="match status" value="1"/>
</dbReference>
<comment type="similarity">
    <text evidence="2">Belongs to the major facilitator superfamily. EmrB family.</text>
</comment>
<feature type="domain" description="Major facilitator superfamily (MFS) profile" evidence="10">
    <location>
        <begin position="38"/>
        <end position="482"/>
    </location>
</feature>
<feature type="transmembrane region" description="Helical" evidence="9">
    <location>
        <begin position="224"/>
        <end position="242"/>
    </location>
</feature>
<dbReference type="GO" id="GO:0005886">
    <property type="term" value="C:plasma membrane"/>
    <property type="evidence" value="ECO:0007669"/>
    <property type="project" value="UniProtKB-SubCell"/>
</dbReference>
<dbReference type="EMBL" id="CP001829">
    <property type="protein sequence ID" value="ADL10354.1"/>
    <property type="molecule type" value="Genomic_DNA"/>
</dbReference>
<dbReference type="InterPro" id="IPR020846">
    <property type="entry name" value="MFS_dom"/>
</dbReference>
<dbReference type="AlphaFoldDB" id="D9Q9X8"/>
<name>D9Q9X8_CORP2</name>
<evidence type="ECO:0000256" key="3">
    <source>
        <dbReference type="ARBA" id="ARBA00022448"/>
    </source>
</evidence>
<dbReference type="OrthoDB" id="7375466at2"/>
<dbReference type="PROSITE" id="PS50850">
    <property type="entry name" value="MFS"/>
    <property type="match status" value="1"/>
</dbReference>
<dbReference type="PANTHER" id="PTHR42718">
    <property type="entry name" value="MAJOR FACILITATOR SUPERFAMILY MULTIDRUG TRANSPORTER MFSC"/>
    <property type="match status" value="1"/>
</dbReference>
<dbReference type="PATRIC" id="fig|681645.3.peg.907"/>
<organism evidence="11 12">
    <name type="scientific">Corynebacterium pseudotuberculosis (strain C231)</name>
    <dbReference type="NCBI Taxonomy" id="681645"/>
    <lineage>
        <taxon>Bacteria</taxon>
        <taxon>Bacillati</taxon>
        <taxon>Actinomycetota</taxon>
        <taxon>Actinomycetes</taxon>
        <taxon>Mycobacteriales</taxon>
        <taxon>Corynebacteriaceae</taxon>
        <taxon>Corynebacterium</taxon>
    </lineage>
</organism>
<dbReference type="Gene3D" id="1.20.1720.10">
    <property type="entry name" value="Multidrug resistance protein D"/>
    <property type="match status" value="1"/>
</dbReference>
<feature type="transmembrane region" description="Helical" evidence="9">
    <location>
        <begin position="38"/>
        <end position="62"/>
    </location>
</feature>
<dbReference type="KEGG" id="cpq:CPC231_04395"/>
<feature type="region of interest" description="Disordered" evidence="8">
    <location>
        <begin position="1"/>
        <end position="22"/>
    </location>
</feature>
<dbReference type="InterPro" id="IPR011701">
    <property type="entry name" value="MFS"/>
</dbReference>
<feature type="transmembrane region" description="Helical" evidence="9">
    <location>
        <begin position="162"/>
        <end position="184"/>
    </location>
</feature>
<dbReference type="Pfam" id="PF07690">
    <property type="entry name" value="MFS_1"/>
    <property type="match status" value="2"/>
</dbReference>
<feature type="transmembrane region" description="Helical" evidence="9">
    <location>
        <begin position="129"/>
        <end position="150"/>
    </location>
</feature>
<dbReference type="GO" id="GO:0022857">
    <property type="term" value="F:transmembrane transporter activity"/>
    <property type="evidence" value="ECO:0007669"/>
    <property type="project" value="InterPro"/>
</dbReference>
<dbReference type="eggNOG" id="COG0477">
    <property type="taxonomic scope" value="Bacteria"/>
</dbReference>
<dbReference type="PRINTS" id="PR01036">
    <property type="entry name" value="TCRTETB"/>
</dbReference>
<feature type="transmembrane region" description="Helical" evidence="9">
    <location>
        <begin position="359"/>
        <end position="379"/>
    </location>
</feature>
<feature type="transmembrane region" description="Helical" evidence="9">
    <location>
        <begin position="74"/>
        <end position="92"/>
    </location>
</feature>
<evidence type="ECO:0000256" key="4">
    <source>
        <dbReference type="ARBA" id="ARBA00022475"/>
    </source>
</evidence>
<keyword evidence="4" id="KW-1003">Cell membrane</keyword>
<dbReference type="CDD" id="cd17503">
    <property type="entry name" value="MFS_LmrB_MDR_like"/>
    <property type="match status" value="1"/>
</dbReference>
<evidence type="ECO:0000313" key="12">
    <source>
        <dbReference type="Proteomes" id="UP000000276"/>
    </source>
</evidence>
<reference evidence="11 12" key="1">
    <citation type="journal article" date="2011" name="J. Bacteriol.">
        <title>Complete genome sequence of Corynebacterium pseudotuberculosis I19, a strain isolated from a cow in Israel with bovine mastitis.</title>
        <authorList>
            <consortium name="Consortium: Rede Paraense de Genomica e Proteomica (RPGP)"/>
            <person name="Silva A."/>
            <person name="Schneider M.P."/>
            <person name="Cerdeira L."/>
            <person name="Barbosa M.S."/>
            <person name="Ramos R.T."/>
            <person name="Carneiro A.R."/>
            <person name="Santos R."/>
            <person name="Lima M."/>
            <person name="D'Afonseca V."/>
            <person name="Almeida S.S."/>
            <person name="Santos A.R."/>
            <person name="Soares S.C."/>
            <person name="Pinto A.C."/>
            <person name="Ali A."/>
            <person name="Dorella F.A."/>
            <person name="Rocha F."/>
            <person name="de Abreu V.A."/>
            <person name="Trost E."/>
            <person name="Tauch A."/>
            <person name="Shpigel N."/>
            <person name="Miyoshi A."/>
            <person name="Azevedo V."/>
        </authorList>
    </citation>
    <scope>NUCLEOTIDE SEQUENCE [LARGE SCALE GENOMIC DNA]</scope>
    <source>
        <strain evidence="11 12">C231</strain>
    </source>
</reference>
<evidence type="ECO:0000256" key="8">
    <source>
        <dbReference type="SAM" id="MobiDB-lite"/>
    </source>
</evidence>
<reference evidence="11 12" key="2">
    <citation type="journal article" date="2011" name="PLoS ONE">
        <title>Evidence for reductive genome evolution and lateral acquisition of virulence functions in two Corynebacterium pseudotuberculosis strains.</title>
        <authorList>
            <person name="Ruiz J.C."/>
            <person name="D'Afonseca V."/>
            <person name="Silva A."/>
            <person name="Ali A."/>
            <person name="Pinto A.C."/>
            <person name="Santos A.R."/>
            <person name="Rocha A.A."/>
            <person name="Lopes D.O."/>
            <person name="Dorella F.A."/>
            <person name="Pacheco L.G."/>
            <person name="Costa M.P."/>
            <person name="Turk M.Z."/>
            <person name="Seyffert N."/>
            <person name="Moraes P.M."/>
            <person name="Soares S.C."/>
            <person name="Almeida S.S."/>
            <person name="Castro T.L."/>
            <person name="Abreu V.A."/>
            <person name="Trost E."/>
            <person name="Baumbach J."/>
            <person name="Tauch A."/>
            <person name="Schneider M.P."/>
            <person name="McCulloch J."/>
            <person name="Cerdeira L.T."/>
            <person name="Ramos R.T."/>
            <person name="Zerlotini A."/>
            <person name="Dominitini A."/>
            <person name="Resende D.M."/>
            <person name="Coser E.M."/>
            <person name="Oliveira L.M."/>
            <person name="Pedrosa A.L."/>
            <person name="Vieira C.U."/>
            <person name="Guimaraes C.T."/>
            <person name="Bartholomeu D.C."/>
            <person name="Oliveira D.M."/>
            <person name="Santos F.R."/>
            <person name="Rabelo E.M."/>
            <person name="Lobo F.P."/>
            <person name="Franco G.R."/>
            <person name="Costa A.F."/>
            <person name="Castro I.M."/>
            <person name="Dias S.R."/>
            <person name="Ferro J.A."/>
            <person name="Ortega J.M."/>
            <person name="Paiva L.V."/>
            <person name="Goulart L.R."/>
            <person name="Almeida J.F."/>
            <person name="Ferro M.I."/>
            <person name="Carneiro N.P."/>
            <person name="Falcao P.R."/>
            <person name="Grynberg P."/>
            <person name="Teixeira S.M."/>
            <person name="Brommonschenkel S."/>
            <person name="Oliveira S.C."/>
            <person name="Meyer R."/>
            <person name="Moore R.J."/>
            <person name="Miyoshi A."/>
            <person name="Oliveira G.C."/>
            <person name="Azevedo V."/>
        </authorList>
    </citation>
    <scope>NUCLEOTIDE SEQUENCE [LARGE SCALE GENOMIC DNA]</scope>
    <source>
        <strain evidence="11 12">C231</strain>
    </source>
</reference>
<dbReference type="PANTHER" id="PTHR42718:SF46">
    <property type="entry name" value="BLR6921 PROTEIN"/>
    <property type="match status" value="1"/>
</dbReference>
<evidence type="ECO:0000256" key="1">
    <source>
        <dbReference type="ARBA" id="ARBA00004651"/>
    </source>
</evidence>
<proteinExistence type="inferred from homology"/>
<gene>
    <name evidence="11" type="ORF">CPC231_04395</name>
</gene>
<dbReference type="HOGENOM" id="CLU_000960_28_1_11"/>
<dbReference type="RefSeq" id="WP_013241730.1">
    <property type="nucleotide sequence ID" value="NC_017301.2"/>
</dbReference>
<feature type="transmembrane region" description="Helical" evidence="9">
    <location>
        <begin position="290"/>
        <end position="314"/>
    </location>
</feature>
<keyword evidence="5 9" id="KW-0812">Transmembrane</keyword>
<evidence type="ECO:0000313" key="11">
    <source>
        <dbReference type="EMBL" id="ADL10354.1"/>
    </source>
</evidence>
<dbReference type="NCBIfam" id="TIGR00711">
    <property type="entry name" value="efflux_EmrB"/>
    <property type="match status" value="1"/>
</dbReference>
<dbReference type="InterPro" id="IPR004638">
    <property type="entry name" value="EmrB-like"/>
</dbReference>
<feature type="transmembrane region" description="Helical" evidence="9">
    <location>
        <begin position="385"/>
        <end position="403"/>
    </location>
</feature>
<keyword evidence="7 9" id="KW-0472">Membrane</keyword>
<dbReference type="InterPro" id="IPR036259">
    <property type="entry name" value="MFS_trans_sf"/>
</dbReference>
<keyword evidence="6 9" id="KW-1133">Transmembrane helix</keyword>
<evidence type="ECO:0000256" key="7">
    <source>
        <dbReference type="ARBA" id="ARBA00023136"/>
    </source>
</evidence>
<comment type="subcellular location">
    <subcellularLocation>
        <location evidence="1">Cell membrane</location>
        <topology evidence="1">Multi-pass membrane protein</topology>
    </subcellularLocation>
</comment>
<feature type="transmembrane region" description="Helical" evidence="9">
    <location>
        <begin position="460"/>
        <end position="478"/>
    </location>
</feature>
<feature type="transmembrane region" description="Helical" evidence="9">
    <location>
        <begin position="326"/>
        <end position="347"/>
    </location>
</feature>